<dbReference type="OrthoDB" id="3269001at2759"/>
<proteinExistence type="predicted"/>
<evidence type="ECO:0000313" key="1">
    <source>
        <dbReference type="EMBL" id="PPQ82428.1"/>
    </source>
</evidence>
<evidence type="ECO:0000313" key="2">
    <source>
        <dbReference type="Proteomes" id="UP000284842"/>
    </source>
</evidence>
<protein>
    <submittedName>
        <fullName evidence="1">Uncharacterized protein</fullName>
    </submittedName>
</protein>
<dbReference type="AlphaFoldDB" id="A0A409WV81"/>
<dbReference type="InParanoid" id="A0A409WV81"/>
<dbReference type="EMBL" id="NHTK01005162">
    <property type="protein sequence ID" value="PPQ82428.1"/>
    <property type="molecule type" value="Genomic_DNA"/>
</dbReference>
<comment type="caution">
    <text evidence="1">The sequence shown here is derived from an EMBL/GenBank/DDBJ whole genome shotgun (WGS) entry which is preliminary data.</text>
</comment>
<reference evidence="1 2" key="1">
    <citation type="journal article" date="2018" name="Evol. Lett.">
        <title>Horizontal gene cluster transfer increased hallucinogenic mushroom diversity.</title>
        <authorList>
            <person name="Reynolds H.T."/>
            <person name="Vijayakumar V."/>
            <person name="Gluck-Thaler E."/>
            <person name="Korotkin H.B."/>
            <person name="Matheny P.B."/>
            <person name="Slot J.C."/>
        </authorList>
    </citation>
    <scope>NUCLEOTIDE SEQUENCE [LARGE SCALE GENOMIC DNA]</scope>
    <source>
        <strain evidence="1 2">2629</strain>
    </source>
</reference>
<dbReference type="Proteomes" id="UP000284842">
    <property type="component" value="Unassembled WGS sequence"/>
</dbReference>
<keyword evidence="2" id="KW-1185">Reference proteome</keyword>
<gene>
    <name evidence="1" type="ORF">CVT24_002116</name>
</gene>
<sequence>MDIDEDIIEDKLEFLHADSQCFNDTPSHVKCPHSKATVVDLGSDSDLSNNFLLSGSTSAGDSESDSDMSNINKNVAPCIFDSTALSLIHQCLSNTIIPSWIERPPTNLGEKSHDKLKADNWLVLFSIFLPLVLPEIWTSTASSQNSALLHNFYDLVLCTNILCSYLVKPEYPDIYLHHYIEYRRSSALLFPNIHSPPNHHYAMHNGDQMQSVLGSTNDG</sequence>
<name>A0A409WV81_9AGAR</name>
<organism evidence="1 2">
    <name type="scientific">Panaeolus cyanescens</name>
    <dbReference type="NCBI Taxonomy" id="181874"/>
    <lineage>
        <taxon>Eukaryota</taxon>
        <taxon>Fungi</taxon>
        <taxon>Dikarya</taxon>
        <taxon>Basidiomycota</taxon>
        <taxon>Agaricomycotina</taxon>
        <taxon>Agaricomycetes</taxon>
        <taxon>Agaricomycetidae</taxon>
        <taxon>Agaricales</taxon>
        <taxon>Agaricineae</taxon>
        <taxon>Galeropsidaceae</taxon>
        <taxon>Panaeolus</taxon>
    </lineage>
</organism>
<accession>A0A409WV81</accession>